<dbReference type="InterPro" id="IPR011059">
    <property type="entry name" value="Metal-dep_hydrolase_composite"/>
</dbReference>
<dbReference type="Gene3D" id="3.20.20.140">
    <property type="entry name" value="Metal-dependent hydrolases"/>
    <property type="match status" value="1"/>
</dbReference>
<organism evidence="5">
    <name type="scientific">mine drainage metagenome</name>
    <dbReference type="NCBI Taxonomy" id="410659"/>
    <lineage>
        <taxon>unclassified sequences</taxon>
        <taxon>metagenomes</taxon>
        <taxon>ecological metagenomes</taxon>
    </lineage>
</organism>
<dbReference type="PANTHER" id="PTHR43794">
    <property type="entry name" value="AMINOHYDROLASE SSNA-RELATED"/>
    <property type="match status" value="1"/>
</dbReference>
<dbReference type="InterPro" id="IPR032466">
    <property type="entry name" value="Metal_Hydrolase"/>
</dbReference>
<comment type="caution">
    <text evidence="5">The sequence shown here is derived from an EMBL/GenBank/DDBJ whole genome shotgun (WGS) entry which is preliminary data.</text>
</comment>
<dbReference type="GO" id="GO:0090614">
    <property type="term" value="F:5'-methylthioadenosine deaminase activity"/>
    <property type="evidence" value="ECO:0007669"/>
    <property type="project" value="UniProtKB-EC"/>
</dbReference>
<keyword evidence="2 5" id="KW-0378">Hydrolase</keyword>
<keyword evidence="1" id="KW-0479">Metal-binding</keyword>
<dbReference type="EMBL" id="MLJW01000057">
    <property type="protein sequence ID" value="OIR04540.1"/>
    <property type="molecule type" value="Genomic_DNA"/>
</dbReference>
<dbReference type="NCBIfam" id="NF006549">
    <property type="entry name" value="PRK09045.1"/>
    <property type="match status" value="1"/>
</dbReference>
<keyword evidence="3" id="KW-0862">Zinc</keyword>
<dbReference type="SUPFAM" id="SSF51338">
    <property type="entry name" value="Composite domain of metallo-dependent hydrolases"/>
    <property type="match status" value="1"/>
</dbReference>
<dbReference type="CDD" id="cd01298">
    <property type="entry name" value="ATZ_TRZ_like"/>
    <property type="match status" value="1"/>
</dbReference>
<dbReference type="GO" id="GO:0050270">
    <property type="term" value="F:S-adenosylhomocysteine deaminase activity"/>
    <property type="evidence" value="ECO:0007669"/>
    <property type="project" value="UniProtKB-EC"/>
</dbReference>
<reference evidence="5" key="1">
    <citation type="submission" date="2016-10" db="EMBL/GenBank/DDBJ databases">
        <title>Sequence of Gallionella enrichment culture.</title>
        <authorList>
            <person name="Poehlein A."/>
            <person name="Muehling M."/>
            <person name="Daniel R."/>
        </authorList>
    </citation>
    <scope>NUCLEOTIDE SEQUENCE</scope>
</reference>
<evidence type="ECO:0000256" key="2">
    <source>
        <dbReference type="ARBA" id="ARBA00022801"/>
    </source>
</evidence>
<dbReference type="InterPro" id="IPR006680">
    <property type="entry name" value="Amidohydro-rel"/>
</dbReference>
<dbReference type="Gene3D" id="2.30.40.10">
    <property type="entry name" value="Urease, subunit C, domain 1"/>
    <property type="match status" value="1"/>
</dbReference>
<dbReference type="SUPFAM" id="SSF51556">
    <property type="entry name" value="Metallo-dependent hydrolases"/>
    <property type="match status" value="1"/>
</dbReference>
<dbReference type="EC" id="3.5.4.28" evidence="5"/>
<proteinExistence type="inferred from homology"/>
<evidence type="ECO:0000313" key="5">
    <source>
        <dbReference type="EMBL" id="OIR04540.1"/>
    </source>
</evidence>
<evidence type="ECO:0000256" key="3">
    <source>
        <dbReference type="ARBA" id="ARBA00022833"/>
    </source>
</evidence>
<dbReference type="HAMAP" id="MF_01281">
    <property type="entry name" value="MTA_SAH_deamin"/>
    <property type="match status" value="1"/>
</dbReference>
<dbReference type="AlphaFoldDB" id="A0A1J5SSE0"/>
<evidence type="ECO:0000259" key="4">
    <source>
        <dbReference type="Pfam" id="PF01979"/>
    </source>
</evidence>
<sequence>MTNLSTLPHSTIHADLVIEAHWIAAVAPDQPLLENYAVVIQAGIIVELLPQAEAKKKYTAAELVSLDDHVLIPGLINLHTHAGMSLMRGLADDQPLMAWLNNHIWPAEHAVVSERYVQDATLLACAEMLSGGITCFNEMYFYPQAAAISTNQAGMRANLGLVVLDFPSAYASDADDYLQKGFVAHDSWRNDALITSSIAPHAPYTVSNQTFESIVTYAEQLGLGIHTHLHETRDEIAQSEAQYGLRPLQRLAEFGLLGPNFVAAHCVHLHNNEMEMLAEYGCHVAHCPTSNLKLASGVAPVAKLLAAGVNVGFGTDGAASNNRMDIFSEMRLGALLAKGMSEDASVLPAHQALEMATLNAAKALGLDHKIGSIEVGKCADLAAVRLSDLETTPCYDPISHLVYTCGREHVTHTWVAGELRYNNGLYANIEPSELKEIIKTWQPKLWKHKQ</sequence>
<dbReference type="Pfam" id="PF01979">
    <property type="entry name" value="Amidohydro_1"/>
    <property type="match status" value="1"/>
</dbReference>
<accession>A0A1J5SSE0</accession>
<gene>
    <name evidence="5" type="primary">mtaD_1</name>
    <name evidence="5" type="ORF">GALL_134760</name>
</gene>
<feature type="domain" description="Amidohydrolase-related" evidence="4">
    <location>
        <begin position="70"/>
        <end position="419"/>
    </location>
</feature>
<evidence type="ECO:0000256" key="1">
    <source>
        <dbReference type="ARBA" id="ARBA00022723"/>
    </source>
</evidence>
<dbReference type="GO" id="GO:0046872">
    <property type="term" value="F:metal ion binding"/>
    <property type="evidence" value="ECO:0007669"/>
    <property type="project" value="UniProtKB-KW"/>
</dbReference>
<name>A0A1J5SSE0_9ZZZZ</name>
<dbReference type="InterPro" id="IPR050287">
    <property type="entry name" value="MTA/SAH_deaminase"/>
</dbReference>
<dbReference type="InterPro" id="IPR023512">
    <property type="entry name" value="Deaminase_MtaD/DadD"/>
</dbReference>
<dbReference type="EC" id="3.5.4.31" evidence="5"/>
<dbReference type="PANTHER" id="PTHR43794:SF11">
    <property type="entry name" value="AMIDOHYDROLASE-RELATED DOMAIN-CONTAINING PROTEIN"/>
    <property type="match status" value="1"/>
</dbReference>
<protein>
    <submittedName>
        <fullName evidence="5">5-methylthioadenosine/S-adenosylhomocysteine deaminase</fullName>
        <ecNumber evidence="5">3.5.4.28</ecNumber>
        <ecNumber evidence="5">3.5.4.31</ecNumber>
    </submittedName>
</protein>
<dbReference type="FunFam" id="3.20.20.140:FF:000014">
    <property type="entry name" value="5-methylthioadenosine/S-adenosylhomocysteine deaminase"/>
    <property type="match status" value="1"/>
</dbReference>